<dbReference type="GO" id="GO:0000272">
    <property type="term" value="P:polysaccharide catabolic process"/>
    <property type="evidence" value="ECO:0007669"/>
    <property type="project" value="InterPro"/>
</dbReference>
<evidence type="ECO:0000259" key="11">
    <source>
        <dbReference type="Pfam" id="PF18962"/>
    </source>
</evidence>
<evidence type="ECO:0000256" key="8">
    <source>
        <dbReference type="SAM" id="SignalP"/>
    </source>
</evidence>
<organism evidence="13 14">
    <name type="scientific">Flammeovirga aprica JL-4</name>
    <dbReference type="NCBI Taxonomy" id="694437"/>
    <lineage>
        <taxon>Bacteria</taxon>
        <taxon>Pseudomonadati</taxon>
        <taxon>Bacteroidota</taxon>
        <taxon>Cytophagia</taxon>
        <taxon>Cytophagales</taxon>
        <taxon>Flammeovirgaceae</taxon>
        <taxon>Flammeovirga</taxon>
    </lineage>
</organism>
<dbReference type="SUPFAM" id="SSF53649">
    <property type="entry name" value="Alkaline phosphatase-like"/>
    <property type="match status" value="1"/>
</dbReference>
<dbReference type="PANTHER" id="PTHR45953">
    <property type="entry name" value="IDURONATE 2-SULFATASE"/>
    <property type="match status" value="1"/>
</dbReference>
<dbReference type="PROSITE" id="PS00659">
    <property type="entry name" value="GLYCOSYL_HYDROL_F5"/>
    <property type="match status" value="1"/>
</dbReference>
<evidence type="ECO:0000256" key="7">
    <source>
        <dbReference type="ARBA" id="ARBA00023295"/>
    </source>
</evidence>
<feature type="domain" description="Atrophied bacterial Ig" evidence="12">
    <location>
        <begin position="1082"/>
        <end position="1165"/>
    </location>
</feature>
<evidence type="ECO:0000256" key="5">
    <source>
        <dbReference type="ARBA" id="ARBA00022801"/>
    </source>
</evidence>
<dbReference type="GO" id="GO:0004553">
    <property type="term" value="F:hydrolase activity, hydrolyzing O-glycosyl compounds"/>
    <property type="evidence" value="ECO:0007669"/>
    <property type="project" value="InterPro"/>
</dbReference>
<feature type="chain" id="PRO_5030592663" evidence="8">
    <location>
        <begin position="20"/>
        <end position="1250"/>
    </location>
</feature>
<comment type="caution">
    <text evidence="13">The sequence shown here is derived from an EMBL/GenBank/DDBJ whole genome shotgun (WGS) entry which is preliminary data.</text>
</comment>
<evidence type="ECO:0000256" key="1">
    <source>
        <dbReference type="ARBA" id="ARBA00001913"/>
    </source>
</evidence>
<dbReference type="InterPro" id="IPR024607">
    <property type="entry name" value="Sulfatase_CS"/>
</dbReference>
<feature type="domain" description="Sulfatase N-terminal" evidence="10">
    <location>
        <begin position="343"/>
        <end position="697"/>
    </location>
</feature>
<dbReference type="Gene3D" id="3.40.720.10">
    <property type="entry name" value="Alkaline Phosphatase, subunit A"/>
    <property type="match status" value="1"/>
</dbReference>
<evidence type="ECO:0000313" key="13">
    <source>
        <dbReference type="EMBL" id="NME71460.1"/>
    </source>
</evidence>
<dbReference type="NCBIfam" id="TIGR04183">
    <property type="entry name" value="Por_Secre_tail"/>
    <property type="match status" value="1"/>
</dbReference>
<comment type="cofactor">
    <cofactor evidence="1">
        <name>Ca(2+)</name>
        <dbReference type="ChEBI" id="CHEBI:29108"/>
    </cofactor>
</comment>
<dbReference type="CDD" id="cd16030">
    <property type="entry name" value="iduronate-2-sulfatase"/>
    <property type="match status" value="1"/>
</dbReference>
<dbReference type="InterPro" id="IPR017850">
    <property type="entry name" value="Alkaline_phosphatase_core_sf"/>
</dbReference>
<evidence type="ECO:0000256" key="6">
    <source>
        <dbReference type="ARBA" id="ARBA00022837"/>
    </source>
</evidence>
<dbReference type="PROSITE" id="PS00523">
    <property type="entry name" value="SULFATASE_1"/>
    <property type="match status" value="1"/>
</dbReference>
<dbReference type="InterPro" id="IPR001547">
    <property type="entry name" value="Glyco_hydro_5"/>
</dbReference>
<sequence>MKKIILLYILFFSSLLLQAQTPAHDMAKKLGNGYNFGNVMSAKNEGEWADPITEFMMDDVANAGFDHIRLPVRWGSHTTETAPYIIDEAWLTRVEEVVDWATERGLIVVLNAHGEHWFIEEVTKEDEVYTDPAKWERFLAIWTQVSAHFKDKSNDELVFELINEPYFNMNKGLVDQLNVELVETVRKDNPDRILMVVGGGDNAIFAPQQMDPALFENDDKLIPWFHYYWPNTFTKYPETNNSIPDWGTEQEFASLRADFKNVKQWADNLNLPLYLGEFGSNNLCSPLSRAKYHQAVATLAEELEIPRAIWCAGPKANKTVYNRKAGDWVEGQLAPLFPKPKRKNILFIMVDDLNTDLTAFGNEEVITPTFDKLSQQGIQYANAQCSYPVCGPSRASFLTGTYPERNGITNLTLKLEDTAPNLTTLPQFLALNGYRTGAVGKVFDPRNVDDGHNANSWTENYKDPSHYEYPEEYGDFVSGNNYRVEEGMSYEKGPEGVGDDGYQDGQFTLEAIRMMNKFSVTEQPFFLSVGFKKPHLPFIAPQKYFDLYKDKEITLADYQKLPEGTDIIAYKEPTELLGYKDIPQTWDDIYKDAEKVLDLEKQKELLTAYYACASYIDAQIGMLVDHLEAIGEKENTLIVVSSDHGFNLGDHNMWGKHNLLQNSAQVPLIIIDPSKRLKETERAVQLIDLYPTICDYAYLPKPTFLQGNSLYHNDEEERAYPLDLAVTYYKKNGKNGYSFKKGNERYTLWTNDKDMTPLNVPFSEVTAFHEEFYAYANNQALETKNEINNAGYSIKIAQIKQDVEQWWNQYYATNEEKISGNIIKTNPSFESGVEEGWITTVKDGLGIEYQLQNDLHPVTSSKSAGFHITTNGGNFSNFGYRTLDHAIGFSIPEAQKFVVRFSVYSDVDTEIRFQLQLDKGADKINSDAIVIEKDSLYTIEREITANLKGMTNLRLLFQLGKVVGTIYIDDVFVSVDGALDDNLFLQEAINATVIGYQNGDHKNSVTQNIYLPTQSSYESTVTWTSYAEDFVKVEADSGFITTPEIERSVRLDAEIKYKHLVGHKTFVIKLKGDVSSELKALEKDVYITFQENDSAQSVTQNINFMIPESDGLEVKWLSSDNTIITVNGTEGVVQQSEQNENILVTAILKMGDDELIKTFDLTVIKKETEEPPTSIAPQLHFKLYPNPASDLLYIQGLNLNKKHVSIYSIDGRKVKEFQVSKSLETLDISTFQKGIYILQIDKTRKKFIKN</sequence>
<evidence type="ECO:0000259" key="9">
    <source>
        <dbReference type="Pfam" id="PF00150"/>
    </source>
</evidence>
<dbReference type="Proteomes" id="UP000576082">
    <property type="component" value="Unassembled WGS sequence"/>
</dbReference>
<feature type="domain" description="Secretion system C-terminal sorting" evidence="11">
    <location>
        <begin position="1183"/>
        <end position="1248"/>
    </location>
</feature>
<evidence type="ECO:0000256" key="3">
    <source>
        <dbReference type="ARBA" id="ARBA00022723"/>
    </source>
</evidence>
<dbReference type="SUPFAM" id="SSF49785">
    <property type="entry name" value="Galactose-binding domain-like"/>
    <property type="match status" value="1"/>
</dbReference>
<dbReference type="Pfam" id="PF20578">
    <property type="entry name" value="aBig_2"/>
    <property type="match status" value="2"/>
</dbReference>
<keyword evidence="5 13" id="KW-0378">Hydrolase</keyword>
<gene>
    <name evidence="13" type="ORF">HHU12_26070</name>
</gene>
<dbReference type="Gene3D" id="2.60.120.260">
    <property type="entry name" value="Galactose-binding domain-like"/>
    <property type="match status" value="1"/>
</dbReference>
<reference evidence="13 14" key="1">
    <citation type="submission" date="2020-04" db="EMBL/GenBank/DDBJ databases">
        <title>Flammeovirga sp. SR4, a novel species isolated from seawater.</title>
        <authorList>
            <person name="Wang X."/>
        </authorList>
    </citation>
    <scope>NUCLEOTIDE SEQUENCE [LARGE SCALE GENOMIC DNA]</scope>
    <source>
        <strain evidence="13 14">ATCC 23126</strain>
    </source>
</reference>
<proteinExistence type="inferred from homology"/>
<dbReference type="EMBL" id="JABANE010000099">
    <property type="protein sequence ID" value="NME71460.1"/>
    <property type="molecule type" value="Genomic_DNA"/>
</dbReference>
<dbReference type="PANTHER" id="PTHR45953:SF1">
    <property type="entry name" value="IDURONATE 2-SULFATASE"/>
    <property type="match status" value="1"/>
</dbReference>
<dbReference type="Pfam" id="PF18962">
    <property type="entry name" value="Por_Secre_tail"/>
    <property type="match status" value="1"/>
</dbReference>
<dbReference type="RefSeq" id="WP_169659675.1">
    <property type="nucleotide sequence ID" value="NZ_JABANE010000099.1"/>
</dbReference>
<keyword evidence="3" id="KW-0479">Metal-binding</keyword>
<keyword evidence="7" id="KW-0326">Glycosidase</keyword>
<name>A0A7X9RZ87_9BACT</name>
<dbReference type="Pfam" id="PF00150">
    <property type="entry name" value="Cellulase"/>
    <property type="match status" value="1"/>
</dbReference>
<dbReference type="SUPFAM" id="SSF51445">
    <property type="entry name" value="(Trans)glycosidases"/>
    <property type="match status" value="1"/>
</dbReference>
<dbReference type="GO" id="GO:0046872">
    <property type="term" value="F:metal ion binding"/>
    <property type="evidence" value="ECO:0007669"/>
    <property type="project" value="UniProtKB-KW"/>
</dbReference>
<dbReference type="InterPro" id="IPR018087">
    <property type="entry name" value="Glyco_hydro_5_CS"/>
</dbReference>
<dbReference type="InterPro" id="IPR035874">
    <property type="entry name" value="IDS"/>
</dbReference>
<dbReference type="GO" id="GO:0005737">
    <property type="term" value="C:cytoplasm"/>
    <property type="evidence" value="ECO:0007669"/>
    <property type="project" value="TreeGrafter"/>
</dbReference>
<protein>
    <submittedName>
        <fullName evidence="13">Sulfatase-like hydrolase/transferase</fullName>
    </submittedName>
</protein>
<evidence type="ECO:0000259" key="12">
    <source>
        <dbReference type="Pfam" id="PF20578"/>
    </source>
</evidence>
<dbReference type="GO" id="GO:0016740">
    <property type="term" value="F:transferase activity"/>
    <property type="evidence" value="ECO:0007669"/>
    <property type="project" value="UniProtKB-KW"/>
</dbReference>
<keyword evidence="4 8" id="KW-0732">Signal</keyword>
<dbReference type="InterPro" id="IPR017853">
    <property type="entry name" value="GH"/>
</dbReference>
<keyword evidence="13" id="KW-0808">Transferase</keyword>
<evidence type="ECO:0000256" key="2">
    <source>
        <dbReference type="ARBA" id="ARBA00008779"/>
    </source>
</evidence>
<dbReference type="GO" id="GO:0004423">
    <property type="term" value="F:iduronate-2-sulfatase activity"/>
    <property type="evidence" value="ECO:0007669"/>
    <property type="project" value="InterPro"/>
</dbReference>
<evidence type="ECO:0000259" key="10">
    <source>
        <dbReference type="Pfam" id="PF00884"/>
    </source>
</evidence>
<dbReference type="InterPro" id="IPR008979">
    <property type="entry name" value="Galactose-bd-like_sf"/>
</dbReference>
<comment type="similarity">
    <text evidence="2">Belongs to the sulfatase family.</text>
</comment>
<feature type="signal peptide" evidence="8">
    <location>
        <begin position="1"/>
        <end position="19"/>
    </location>
</feature>
<dbReference type="AlphaFoldDB" id="A0A7X9RZ87"/>
<feature type="domain" description="Atrophied bacterial Ig" evidence="12">
    <location>
        <begin position="987"/>
        <end position="1071"/>
    </location>
</feature>
<dbReference type="InterPro" id="IPR046780">
    <property type="entry name" value="aBig_2"/>
</dbReference>
<feature type="domain" description="Glycoside hydrolase family 5" evidence="9">
    <location>
        <begin position="42"/>
        <end position="315"/>
    </location>
</feature>
<accession>A0A7X9RZ87</accession>
<evidence type="ECO:0000256" key="4">
    <source>
        <dbReference type="ARBA" id="ARBA00022729"/>
    </source>
</evidence>
<dbReference type="Pfam" id="PF00884">
    <property type="entry name" value="Sulfatase"/>
    <property type="match status" value="1"/>
</dbReference>
<dbReference type="Gene3D" id="3.20.20.80">
    <property type="entry name" value="Glycosidases"/>
    <property type="match status" value="1"/>
</dbReference>
<keyword evidence="6" id="KW-0106">Calcium</keyword>
<evidence type="ECO:0000313" key="14">
    <source>
        <dbReference type="Proteomes" id="UP000576082"/>
    </source>
</evidence>
<dbReference type="InterPro" id="IPR000917">
    <property type="entry name" value="Sulfatase_N"/>
</dbReference>
<keyword evidence="14" id="KW-1185">Reference proteome</keyword>
<dbReference type="InterPro" id="IPR026444">
    <property type="entry name" value="Secre_tail"/>
</dbReference>